<evidence type="ECO:0000313" key="1">
    <source>
        <dbReference type="EMBL" id="VDP42344.1"/>
    </source>
</evidence>
<organism evidence="1 2">
    <name type="scientific">Schistosoma mattheei</name>
    <dbReference type="NCBI Taxonomy" id="31246"/>
    <lineage>
        <taxon>Eukaryota</taxon>
        <taxon>Metazoa</taxon>
        <taxon>Spiralia</taxon>
        <taxon>Lophotrochozoa</taxon>
        <taxon>Platyhelminthes</taxon>
        <taxon>Trematoda</taxon>
        <taxon>Digenea</taxon>
        <taxon>Strigeidida</taxon>
        <taxon>Schistosomatoidea</taxon>
        <taxon>Schistosomatidae</taxon>
        <taxon>Schistosoma</taxon>
    </lineage>
</organism>
<protein>
    <submittedName>
        <fullName evidence="1">Uncharacterized protein</fullName>
    </submittedName>
</protein>
<keyword evidence="2" id="KW-1185">Reference proteome</keyword>
<dbReference type="STRING" id="31246.A0A183P0U6"/>
<dbReference type="Pfam" id="PF20049">
    <property type="entry name" value="DUF6451"/>
    <property type="match status" value="1"/>
</dbReference>
<dbReference type="AlphaFoldDB" id="A0A183P0U6"/>
<dbReference type="InterPro" id="IPR045609">
    <property type="entry name" value="DUF6451"/>
</dbReference>
<dbReference type="Proteomes" id="UP000269396">
    <property type="component" value="Unassembled WGS sequence"/>
</dbReference>
<dbReference type="PANTHER" id="PTHR47027:SF25">
    <property type="entry name" value="REVERSE TRANSCRIPTASE DOMAIN-CONTAINING PROTEIN"/>
    <property type="match status" value="1"/>
</dbReference>
<dbReference type="PANTHER" id="PTHR47027">
    <property type="entry name" value="REVERSE TRANSCRIPTASE DOMAIN-CONTAINING PROTEIN"/>
    <property type="match status" value="1"/>
</dbReference>
<proteinExistence type="predicted"/>
<gene>
    <name evidence="1" type="ORF">SMTD_LOCUS7982</name>
</gene>
<dbReference type="EMBL" id="UZAL01028603">
    <property type="protein sequence ID" value="VDP42344.1"/>
    <property type="molecule type" value="Genomic_DNA"/>
</dbReference>
<accession>A0A183P0U6</accession>
<name>A0A183P0U6_9TREM</name>
<sequence>MKTSTSHERHGIKWTACMQLNVLDFADDLAHTHQQIQVKKVSVAAASASVGLDIHKKKSKVLKYSTESINSIILDREVLKQVKTLTFLGIINEKQRGSDADVKEKIGKTRTAFLQLKNVRNSKQLSSNIKVRIFSTNVKTVPLYVAETWRTTITIIKKVQAFINDNLKDISKPLAG</sequence>
<evidence type="ECO:0000313" key="2">
    <source>
        <dbReference type="Proteomes" id="UP000269396"/>
    </source>
</evidence>
<reference evidence="1 2" key="1">
    <citation type="submission" date="2018-11" db="EMBL/GenBank/DDBJ databases">
        <authorList>
            <consortium name="Pathogen Informatics"/>
        </authorList>
    </citation>
    <scope>NUCLEOTIDE SEQUENCE [LARGE SCALE GENOMIC DNA]</scope>
    <source>
        <strain>Denwood</strain>
        <strain evidence="2">Zambia</strain>
    </source>
</reference>